<keyword evidence="3" id="KW-1185">Reference proteome</keyword>
<evidence type="ECO:0000313" key="2">
    <source>
        <dbReference type="EMBL" id="MBJ7600560.1"/>
    </source>
</evidence>
<reference evidence="2" key="1">
    <citation type="submission" date="2020-10" db="EMBL/GenBank/DDBJ databases">
        <title>Ca. Dormibacterota MAGs.</title>
        <authorList>
            <person name="Montgomery K."/>
        </authorList>
    </citation>
    <scope>NUCLEOTIDE SEQUENCE [LARGE SCALE GENOMIC DNA]</scope>
    <source>
        <strain evidence="2">SC8812_S17_10</strain>
    </source>
</reference>
<feature type="signal peptide" evidence="1">
    <location>
        <begin position="1"/>
        <end position="36"/>
    </location>
</feature>
<evidence type="ECO:0000256" key="1">
    <source>
        <dbReference type="SAM" id="SignalP"/>
    </source>
</evidence>
<feature type="non-terminal residue" evidence="2">
    <location>
        <position position="171"/>
    </location>
</feature>
<sequence length="171" mass="18211">MSKTTNACRPATRWRRLAFKCAIFVLALGVAFPLLAGQGPAHEAAAASSFNFNWAPAPAAPLAWTPGQVNDWDLVENIDGPTDNNGSMEAGHGADCSAPPATHHVVSLADSAFICKSHMMTAVYGGGDAYATYGAIYFAPAQLADWSQGPATVSWKVSTQRLSTRDWWQVN</sequence>
<protein>
    <submittedName>
        <fullName evidence="2">Uncharacterized protein</fullName>
    </submittedName>
</protein>
<accession>A0A934N4R4</accession>
<gene>
    <name evidence="2" type="ORF">JF922_21130</name>
</gene>
<name>A0A934N4R4_9BACT</name>
<comment type="caution">
    <text evidence="2">The sequence shown here is derived from an EMBL/GenBank/DDBJ whole genome shotgun (WGS) entry which is preliminary data.</text>
</comment>
<dbReference type="AlphaFoldDB" id="A0A934N4R4"/>
<evidence type="ECO:0000313" key="3">
    <source>
        <dbReference type="Proteomes" id="UP000612893"/>
    </source>
</evidence>
<keyword evidence="1" id="KW-0732">Signal</keyword>
<organism evidence="2 3">
    <name type="scientific">Candidatus Nephthysia bennettiae</name>
    <dbReference type="NCBI Taxonomy" id="3127016"/>
    <lineage>
        <taxon>Bacteria</taxon>
        <taxon>Bacillati</taxon>
        <taxon>Candidatus Dormiibacterota</taxon>
        <taxon>Candidatus Dormibacteria</taxon>
        <taxon>Candidatus Dormibacterales</taxon>
        <taxon>Candidatus Dormibacteraceae</taxon>
        <taxon>Candidatus Nephthysia</taxon>
    </lineage>
</organism>
<feature type="chain" id="PRO_5037757429" evidence="1">
    <location>
        <begin position="37"/>
        <end position="171"/>
    </location>
</feature>
<dbReference type="Proteomes" id="UP000612893">
    <property type="component" value="Unassembled WGS sequence"/>
</dbReference>
<dbReference type="EMBL" id="JAEKNR010000212">
    <property type="protein sequence ID" value="MBJ7600560.1"/>
    <property type="molecule type" value="Genomic_DNA"/>
</dbReference>
<proteinExistence type="predicted"/>